<reference evidence="1 2" key="1">
    <citation type="submission" date="2022-01" db="EMBL/GenBank/DDBJ databases">
        <authorList>
            <person name="Xiong W."/>
            <person name="Schranz E."/>
        </authorList>
    </citation>
    <scope>NUCLEOTIDE SEQUENCE [LARGE SCALE GENOMIC DNA]</scope>
</reference>
<accession>A0AAU9M0M6</accession>
<gene>
    <name evidence="1" type="ORF">LVIROSA_LOCUS7604</name>
</gene>
<dbReference type="Proteomes" id="UP001157418">
    <property type="component" value="Unassembled WGS sequence"/>
</dbReference>
<name>A0AAU9M0M6_9ASTR</name>
<organism evidence="1 2">
    <name type="scientific">Lactuca virosa</name>
    <dbReference type="NCBI Taxonomy" id="75947"/>
    <lineage>
        <taxon>Eukaryota</taxon>
        <taxon>Viridiplantae</taxon>
        <taxon>Streptophyta</taxon>
        <taxon>Embryophyta</taxon>
        <taxon>Tracheophyta</taxon>
        <taxon>Spermatophyta</taxon>
        <taxon>Magnoliopsida</taxon>
        <taxon>eudicotyledons</taxon>
        <taxon>Gunneridae</taxon>
        <taxon>Pentapetalae</taxon>
        <taxon>asterids</taxon>
        <taxon>campanulids</taxon>
        <taxon>Asterales</taxon>
        <taxon>Asteraceae</taxon>
        <taxon>Cichorioideae</taxon>
        <taxon>Cichorieae</taxon>
        <taxon>Lactucinae</taxon>
        <taxon>Lactuca</taxon>
    </lineage>
</organism>
<evidence type="ECO:0000313" key="1">
    <source>
        <dbReference type="EMBL" id="CAH1420112.1"/>
    </source>
</evidence>
<dbReference type="AlphaFoldDB" id="A0AAU9M0M6"/>
<sequence length="73" mass="7979">MTQRRSHSHCLFPTKQGSLSLYLSPPTSGSSINLGELPNLPNAAPPSQTSIQLSVLQFSKAYPPEFRILETLP</sequence>
<dbReference type="EMBL" id="CAKMRJ010000817">
    <property type="protein sequence ID" value="CAH1420112.1"/>
    <property type="molecule type" value="Genomic_DNA"/>
</dbReference>
<comment type="caution">
    <text evidence="1">The sequence shown here is derived from an EMBL/GenBank/DDBJ whole genome shotgun (WGS) entry which is preliminary data.</text>
</comment>
<keyword evidence="2" id="KW-1185">Reference proteome</keyword>
<proteinExistence type="predicted"/>
<evidence type="ECO:0000313" key="2">
    <source>
        <dbReference type="Proteomes" id="UP001157418"/>
    </source>
</evidence>
<protein>
    <submittedName>
        <fullName evidence="1">Uncharacterized protein</fullName>
    </submittedName>
</protein>